<keyword evidence="2" id="KW-1185">Reference proteome</keyword>
<accession>A0AAD5PRN8</accession>
<protein>
    <recommendedName>
        <fullName evidence="3">CCHC-type domain-containing protein</fullName>
    </recommendedName>
</protein>
<comment type="caution">
    <text evidence="1">The sequence shown here is derived from an EMBL/GenBank/DDBJ whole genome shotgun (WGS) entry which is preliminary data.</text>
</comment>
<dbReference type="Proteomes" id="UP000820818">
    <property type="component" value="Linkage Group LG6"/>
</dbReference>
<proteinExistence type="predicted"/>
<evidence type="ECO:0008006" key="3">
    <source>
        <dbReference type="Google" id="ProtNLM"/>
    </source>
</evidence>
<gene>
    <name evidence="1" type="ORF">GHT06_017154</name>
</gene>
<dbReference type="AlphaFoldDB" id="A0AAD5PRN8"/>
<evidence type="ECO:0000313" key="2">
    <source>
        <dbReference type="Proteomes" id="UP000820818"/>
    </source>
</evidence>
<organism evidence="1 2">
    <name type="scientific">Daphnia sinensis</name>
    <dbReference type="NCBI Taxonomy" id="1820382"/>
    <lineage>
        <taxon>Eukaryota</taxon>
        <taxon>Metazoa</taxon>
        <taxon>Ecdysozoa</taxon>
        <taxon>Arthropoda</taxon>
        <taxon>Crustacea</taxon>
        <taxon>Branchiopoda</taxon>
        <taxon>Diplostraca</taxon>
        <taxon>Cladocera</taxon>
        <taxon>Anomopoda</taxon>
        <taxon>Daphniidae</taxon>
        <taxon>Daphnia</taxon>
        <taxon>Daphnia similis group</taxon>
    </lineage>
</organism>
<dbReference type="EMBL" id="WJBH02000006">
    <property type="protein sequence ID" value="KAI9557326.1"/>
    <property type="molecule type" value="Genomic_DNA"/>
</dbReference>
<reference evidence="1 2" key="1">
    <citation type="submission" date="2022-05" db="EMBL/GenBank/DDBJ databases">
        <title>A multi-omics perspective on studying reproductive biology in Daphnia sinensis.</title>
        <authorList>
            <person name="Jia J."/>
        </authorList>
    </citation>
    <scope>NUCLEOTIDE SEQUENCE [LARGE SCALE GENOMIC DNA]</scope>
    <source>
        <strain evidence="1 2">WSL</strain>
    </source>
</reference>
<name>A0AAD5PRN8_9CRUS</name>
<sequence>MDMAKLKALTSEIVKLIGIPRRSDSPRGGDLFVYPADKAQQEALLKIFKIGNRTVTAALPNSMTGRKGIVHRVPVSESEADLLDLLGPQGVIKVERFTKTMGDVRMPSETIALTFKDFLPTRVTLVALSFKVHTYYPSPFKCSKCYRLGHTKNHCNSKLTTAGYAGRITTHQNLVPKNA</sequence>
<evidence type="ECO:0000313" key="1">
    <source>
        <dbReference type="EMBL" id="KAI9557326.1"/>
    </source>
</evidence>